<dbReference type="OrthoDB" id="6432183at2759"/>
<comment type="caution">
    <text evidence="2">The sequence shown here is derived from an EMBL/GenBank/DDBJ whole genome shotgun (WGS) entry which is preliminary data.</text>
</comment>
<evidence type="ECO:0000313" key="3">
    <source>
        <dbReference type="Proteomes" id="UP000708208"/>
    </source>
</evidence>
<keyword evidence="1" id="KW-1133">Transmembrane helix</keyword>
<feature type="transmembrane region" description="Helical" evidence="1">
    <location>
        <begin position="51"/>
        <end position="70"/>
    </location>
</feature>
<organism evidence="2 3">
    <name type="scientific">Allacma fusca</name>
    <dbReference type="NCBI Taxonomy" id="39272"/>
    <lineage>
        <taxon>Eukaryota</taxon>
        <taxon>Metazoa</taxon>
        <taxon>Ecdysozoa</taxon>
        <taxon>Arthropoda</taxon>
        <taxon>Hexapoda</taxon>
        <taxon>Collembola</taxon>
        <taxon>Symphypleona</taxon>
        <taxon>Sminthuridae</taxon>
        <taxon>Allacma</taxon>
    </lineage>
</organism>
<proteinExistence type="predicted"/>
<dbReference type="EMBL" id="CAJVCH010525524">
    <property type="protein sequence ID" value="CAG7822168.1"/>
    <property type="molecule type" value="Genomic_DNA"/>
</dbReference>
<accession>A0A8J2KYN2</accession>
<reference evidence="2" key="1">
    <citation type="submission" date="2021-06" db="EMBL/GenBank/DDBJ databases">
        <authorList>
            <person name="Hodson N. C."/>
            <person name="Mongue J. A."/>
            <person name="Jaron S. K."/>
        </authorList>
    </citation>
    <scope>NUCLEOTIDE SEQUENCE</scope>
</reference>
<keyword evidence="3" id="KW-1185">Reference proteome</keyword>
<dbReference type="AlphaFoldDB" id="A0A8J2KYN2"/>
<keyword evidence="1" id="KW-0472">Membrane</keyword>
<dbReference type="Proteomes" id="UP000708208">
    <property type="component" value="Unassembled WGS sequence"/>
</dbReference>
<protein>
    <submittedName>
        <fullName evidence="2">Uncharacterized protein</fullName>
    </submittedName>
</protein>
<gene>
    <name evidence="2" type="ORF">AFUS01_LOCUS32453</name>
</gene>
<evidence type="ECO:0000313" key="2">
    <source>
        <dbReference type="EMBL" id="CAG7822168.1"/>
    </source>
</evidence>
<feature type="transmembrane region" description="Helical" evidence="1">
    <location>
        <begin position="20"/>
        <end position="39"/>
    </location>
</feature>
<keyword evidence="1" id="KW-0812">Transmembrane</keyword>
<name>A0A8J2KYN2_9HEXA</name>
<evidence type="ECO:0000256" key="1">
    <source>
        <dbReference type="SAM" id="Phobius"/>
    </source>
</evidence>
<sequence>MEERKEVNLKQQTLHSFLVALSYVFLGSSEQMVILPSVWPYIQNLSGEPQTYWIGFTISVLQASCPACLLDGCRRSSNSEQRLF</sequence>